<dbReference type="Gene3D" id="3.40.50.12230">
    <property type="match status" value="1"/>
</dbReference>
<protein>
    <submittedName>
        <fullName evidence="2">Bifunctional polymyxin resistance protein ArnA</fullName>
    </submittedName>
</protein>
<name>A0A136M0L6_9BACT</name>
<dbReference type="GO" id="GO:0004479">
    <property type="term" value="F:methionyl-tRNA formyltransferase activity"/>
    <property type="evidence" value="ECO:0007669"/>
    <property type="project" value="TreeGrafter"/>
</dbReference>
<dbReference type="EMBL" id="JYNZ01000002">
    <property type="protein sequence ID" value="KXK27448.1"/>
    <property type="molecule type" value="Genomic_DNA"/>
</dbReference>
<dbReference type="SUPFAM" id="SSF53328">
    <property type="entry name" value="Formyltransferase"/>
    <property type="match status" value="1"/>
</dbReference>
<reference evidence="2 3" key="1">
    <citation type="submission" date="2015-02" db="EMBL/GenBank/DDBJ databases">
        <title>Improved understanding of the partial-nitritation anammox process through 23 genomes representing the majority of the microbial community.</title>
        <authorList>
            <person name="Speth D.R."/>
            <person name="In T Zandt M."/>
            <person name="Guerrero Cruz S."/>
            <person name="Jetten M.S."/>
            <person name="Dutilh B.E."/>
        </authorList>
    </citation>
    <scope>NUCLEOTIDE SEQUENCE [LARGE SCALE GENOMIC DNA]</scope>
    <source>
        <strain evidence="2">OLB20</strain>
    </source>
</reference>
<dbReference type="Proteomes" id="UP000070457">
    <property type="component" value="Unassembled WGS sequence"/>
</dbReference>
<evidence type="ECO:0000313" key="3">
    <source>
        <dbReference type="Proteomes" id="UP000070457"/>
    </source>
</evidence>
<dbReference type="InterPro" id="IPR002376">
    <property type="entry name" value="Formyl_transf_N"/>
</dbReference>
<dbReference type="Pfam" id="PF00551">
    <property type="entry name" value="Formyl_trans_N"/>
    <property type="match status" value="1"/>
</dbReference>
<dbReference type="AlphaFoldDB" id="A0A136M0L6"/>
<dbReference type="PANTHER" id="PTHR11138:SF5">
    <property type="entry name" value="METHIONYL-TRNA FORMYLTRANSFERASE, MITOCHONDRIAL"/>
    <property type="match status" value="1"/>
</dbReference>
<accession>A0A136M0L6</accession>
<gene>
    <name evidence="2" type="primary">arnA</name>
    <name evidence="2" type="ORF">TR69_WS6001000325</name>
</gene>
<sequence length="254" mass="29063">MKVIILSQNDPLYTHFFFKRFVKEYAHQFDLQAVYLLAPMKDSLADLVRRTWEFYGPADFVRVGLQYARIKLREKLGHPVTPHNLLKKHGIAVEQIASVNSRSFLARVREHKPDVIVSVSCPQIFRQDLLSIPSTAALNIHSGKLPAYKGLFPNFWQMLNGESTSTVTIHEMVAKVDEGRIISETEIPIHPDMSLTGLIRETKEAAVPALFNVIRDYEQGSIKPFVNSELTPGYFRFPARRDVTEFRNKGLRLL</sequence>
<dbReference type="InterPro" id="IPR036477">
    <property type="entry name" value="Formyl_transf_N_sf"/>
</dbReference>
<evidence type="ECO:0000259" key="1">
    <source>
        <dbReference type="Pfam" id="PF00551"/>
    </source>
</evidence>
<dbReference type="STRING" id="1617426.TR69_WS6001000325"/>
<dbReference type="PANTHER" id="PTHR11138">
    <property type="entry name" value="METHIONYL-TRNA FORMYLTRANSFERASE"/>
    <property type="match status" value="1"/>
</dbReference>
<comment type="caution">
    <text evidence="2">The sequence shown here is derived from an EMBL/GenBank/DDBJ whole genome shotgun (WGS) entry which is preliminary data.</text>
</comment>
<dbReference type="GO" id="GO:0005829">
    <property type="term" value="C:cytosol"/>
    <property type="evidence" value="ECO:0007669"/>
    <property type="project" value="TreeGrafter"/>
</dbReference>
<evidence type="ECO:0000313" key="2">
    <source>
        <dbReference type="EMBL" id="KXK27448.1"/>
    </source>
</evidence>
<proteinExistence type="predicted"/>
<organism evidence="2 3">
    <name type="scientific">candidate division WS6 bacterium OLB20</name>
    <dbReference type="NCBI Taxonomy" id="1617426"/>
    <lineage>
        <taxon>Bacteria</taxon>
        <taxon>Candidatus Dojkabacteria</taxon>
    </lineage>
</organism>
<feature type="domain" description="Formyl transferase N-terminal" evidence="1">
    <location>
        <begin position="59"/>
        <end position="213"/>
    </location>
</feature>